<evidence type="ECO:0000256" key="6">
    <source>
        <dbReference type="SAM" id="Phobius"/>
    </source>
</evidence>
<dbReference type="RefSeq" id="WP_109430369.1">
    <property type="nucleotide sequence ID" value="NZ_MPDK01000008.1"/>
</dbReference>
<feature type="transmembrane region" description="Helical" evidence="6">
    <location>
        <begin position="425"/>
        <end position="445"/>
    </location>
</feature>
<protein>
    <submittedName>
        <fullName evidence="7">Nitrate reductase</fullName>
    </submittedName>
</protein>
<dbReference type="Gene3D" id="1.10.4160.10">
    <property type="entry name" value="Hydantoin permease"/>
    <property type="match status" value="1"/>
</dbReference>
<dbReference type="Pfam" id="PF02133">
    <property type="entry name" value="Transp_cyt_pur"/>
    <property type="match status" value="1"/>
</dbReference>
<evidence type="ECO:0000256" key="5">
    <source>
        <dbReference type="ARBA" id="ARBA00023136"/>
    </source>
</evidence>
<evidence type="ECO:0000256" key="2">
    <source>
        <dbReference type="ARBA" id="ARBA00008974"/>
    </source>
</evidence>
<accession>A0A2U3D996</accession>
<reference evidence="7 8" key="1">
    <citation type="submission" date="2016-11" db="EMBL/GenBank/DDBJ databases">
        <title>Comparative genomics of Acidibacillus ferroxidans species.</title>
        <authorList>
            <person name="Oliveira G."/>
            <person name="Nunes G."/>
            <person name="Oliveira R."/>
            <person name="Araujo F."/>
            <person name="Salim A."/>
            <person name="Scholte L."/>
            <person name="Morais D."/>
            <person name="Nancucheo I."/>
            <person name="Johnson D.B."/>
            <person name="Grail B."/>
            <person name="Bittencourt J."/>
            <person name="Valadares R."/>
        </authorList>
    </citation>
    <scope>NUCLEOTIDE SEQUENCE [LARGE SCALE GENOMIC DNA]</scope>
    <source>
        <strain evidence="7 8">Y002</strain>
    </source>
</reference>
<evidence type="ECO:0000313" key="7">
    <source>
        <dbReference type="EMBL" id="PWI57833.1"/>
    </source>
</evidence>
<feature type="transmembrane region" description="Helical" evidence="6">
    <location>
        <begin position="348"/>
        <end position="369"/>
    </location>
</feature>
<dbReference type="GO" id="GO:0015205">
    <property type="term" value="F:nucleobase transmembrane transporter activity"/>
    <property type="evidence" value="ECO:0007669"/>
    <property type="project" value="TreeGrafter"/>
</dbReference>
<organism evidence="7 8">
    <name type="scientific">Sulfoacidibacillus thermotolerans</name>
    <name type="common">Acidibacillus sulfuroxidans</name>
    <dbReference type="NCBI Taxonomy" id="1765684"/>
    <lineage>
        <taxon>Bacteria</taxon>
        <taxon>Bacillati</taxon>
        <taxon>Bacillota</taxon>
        <taxon>Bacilli</taxon>
        <taxon>Bacillales</taxon>
        <taxon>Alicyclobacillaceae</taxon>
        <taxon>Sulfoacidibacillus</taxon>
    </lineage>
</organism>
<comment type="subcellular location">
    <subcellularLocation>
        <location evidence="1">Membrane</location>
        <topology evidence="1">Multi-pass membrane protein</topology>
    </subcellularLocation>
</comment>
<proteinExistence type="inferred from homology"/>
<keyword evidence="3 6" id="KW-0812">Transmembrane</keyword>
<comment type="similarity">
    <text evidence="2">Belongs to the purine-cytosine permease (2.A.39) family.</text>
</comment>
<keyword evidence="4 6" id="KW-1133">Transmembrane helix</keyword>
<feature type="transmembrane region" description="Helical" evidence="6">
    <location>
        <begin position="77"/>
        <end position="98"/>
    </location>
</feature>
<keyword evidence="8" id="KW-1185">Reference proteome</keyword>
<dbReference type="PANTHER" id="PTHR30618:SF0">
    <property type="entry name" value="PURINE-URACIL PERMEASE NCS1"/>
    <property type="match status" value="1"/>
</dbReference>
<feature type="transmembrane region" description="Helical" evidence="6">
    <location>
        <begin position="451"/>
        <end position="471"/>
    </location>
</feature>
<evidence type="ECO:0000256" key="3">
    <source>
        <dbReference type="ARBA" id="ARBA00022692"/>
    </source>
</evidence>
<feature type="transmembrane region" description="Helical" evidence="6">
    <location>
        <begin position="47"/>
        <end position="71"/>
    </location>
</feature>
<dbReference type="AlphaFoldDB" id="A0A2U3D996"/>
<dbReference type="InterPro" id="IPR045225">
    <property type="entry name" value="Uracil/uridine/allantoin_perm"/>
</dbReference>
<feature type="transmembrane region" description="Helical" evidence="6">
    <location>
        <begin position="381"/>
        <end position="402"/>
    </location>
</feature>
<gene>
    <name evidence="7" type="ORF">BM613_06510</name>
</gene>
<evidence type="ECO:0000256" key="4">
    <source>
        <dbReference type="ARBA" id="ARBA00022989"/>
    </source>
</evidence>
<feature type="transmembrane region" description="Helical" evidence="6">
    <location>
        <begin position="191"/>
        <end position="209"/>
    </location>
</feature>
<feature type="transmembrane region" description="Helical" evidence="6">
    <location>
        <begin position="229"/>
        <end position="249"/>
    </location>
</feature>
<comment type="caution">
    <text evidence="7">The sequence shown here is derived from an EMBL/GenBank/DDBJ whole genome shotgun (WGS) entry which is preliminary data.</text>
</comment>
<dbReference type="InterPro" id="IPR001248">
    <property type="entry name" value="Pur-cyt_permease"/>
</dbReference>
<name>A0A2U3D996_SULT2</name>
<dbReference type="EMBL" id="MPDK01000008">
    <property type="protein sequence ID" value="PWI57833.1"/>
    <property type="molecule type" value="Genomic_DNA"/>
</dbReference>
<keyword evidence="5 6" id="KW-0472">Membrane</keyword>
<feature type="transmembrane region" description="Helical" evidence="6">
    <location>
        <begin position="269"/>
        <end position="294"/>
    </location>
</feature>
<sequence>MATQIADGDIVTLTDGAIRSLEHNQSLWNEDLRPCTREEHTWTGKRFAALWVGMSICLPTYSLASGMIALGMNWWEAVLTILVGSIIVLIPILLVSHAGTKFGIPYPVFARLWFGSRGAHIPALARAIIAAGWFGINSWFGGQALDAILGRLIAGWDSIGFHLGFAFLLFWALNVAIAMRGPQAIAKLASVAAPTLVIGALVLFLWAMVRVGGISHMLTLAPTVKGFHFFAAFYPSVIGVIAFWATMALNIPDYTRYAMTQKGQTTGQLLSMPVTMALFSFIGIAVTSATVVLYGQALWNPVMLIVKFPTLAVVIAGLIVILSSVTINVGANVMAPARAFENLWPRRISFALGALITGLLSLGMQPWYVLSAFSNYIFNWLGTYGTLLGPFDGIAIADYWLVRSRKLDLAQLYTENGRYDYSHGINLRAVYALVIGWVIALIGLFVPSLSFLWSGGWLFGLLGGMIAYWLLMKNDSSVLTDQEYTMITQISKEPLTRVEDAELQV</sequence>
<dbReference type="CDD" id="cd11485">
    <property type="entry name" value="SLC-NCS1sbd_YbbW-like"/>
    <property type="match status" value="1"/>
</dbReference>
<feature type="transmembrane region" description="Helical" evidence="6">
    <location>
        <begin position="306"/>
        <end position="327"/>
    </location>
</feature>
<feature type="transmembrane region" description="Helical" evidence="6">
    <location>
        <begin position="119"/>
        <end position="139"/>
    </location>
</feature>
<dbReference type="PANTHER" id="PTHR30618">
    <property type="entry name" value="NCS1 FAMILY PURINE/PYRIMIDINE TRANSPORTER"/>
    <property type="match status" value="1"/>
</dbReference>
<dbReference type="OrthoDB" id="9780088at2"/>
<dbReference type="GO" id="GO:0005886">
    <property type="term" value="C:plasma membrane"/>
    <property type="evidence" value="ECO:0007669"/>
    <property type="project" value="TreeGrafter"/>
</dbReference>
<evidence type="ECO:0000313" key="8">
    <source>
        <dbReference type="Proteomes" id="UP000245380"/>
    </source>
</evidence>
<evidence type="ECO:0000256" key="1">
    <source>
        <dbReference type="ARBA" id="ARBA00004141"/>
    </source>
</evidence>
<dbReference type="Proteomes" id="UP000245380">
    <property type="component" value="Unassembled WGS sequence"/>
</dbReference>
<feature type="transmembrane region" description="Helical" evidence="6">
    <location>
        <begin position="159"/>
        <end position="179"/>
    </location>
</feature>